<evidence type="ECO:0000256" key="7">
    <source>
        <dbReference type="SAM" id="SignalP"/>
    </source>
</evidence>
<dbReference type="PANTHER" id="PTHR22726:SF1">
    <property type="entry name" value="METALLOENDOPEPTIDASE OMA1, MITOCHONDRIAL"/>
    <property type="match status" value="1"/>
</dbReference>
<keyword evidence="7" id="KW-0732">Signal</keyword>
<reference evidence="9 10" key="1">
    <citation type="submission" date="2024-07" db="EMBL/GenBank/DDBJ databases">
        <title>Uliginosibacterium paludis KCTC:42655.</title>
        <authorList>
            <person name="Kim M.K."/>
        </authorList>
    </citation>
    <scope>NUCLEOTIDE SEQUENCE [LARGE SCALE GENOMIC DNA]</scope>
    <source>
        <strain evidence="9 10">KCTC 42655</strain>
    </source>
</reference>
<dbReference type="InterPro" id="IPR051156">
    <property type="entry name" value="Mito/Outer_Membr_Metalloprot"/>
</dbReference>
<sequence>MKRFARSLPIVQAGVLATLALVVAGCETVQTTQPGVVGVQRQQYVSPLVNRAALNKQATVLYKETLGDAEKKQLLNRDPEAVSRVRAIAHRIIPQVGAFRPDARNWQWEINVISSKELNAWCMPGGKIAVYTGLIEQLQASDDELAQVMGHEIAHALREHAWERASRQAAAGLGMTIVGIALGVGQDGIDLASTVYNVTFQLPNSREHETEADRIGIELAARAGYDPRAAVTLWQKMAKASDGAPPKWLSTHPAAADREQDLRFYGEKVMPLYQQAKR</sequence>
<evidence type="ECO:0000259" key="8">
    <source>
        <dbReference type="Pfam" id="PF01435"/>
    </source>
</evidence>
<dbReference type="InterPro" id="IPR001915">
    <property type="entry name" value="Peptidase_M48"/>
</dbReference>
<gene>
    <name evidence="9" type="ORF">ABVT11_01445</name>
</gene>
<organism evidence="9 10">
    <name type="scientific">Uliginosibacterium paludis</name>
    <dbReference type="NCBI Taxonomy" id="1615952"/>
    <lineage>
        <taxon>Bacteria</taxon>
        <taxon>Pseudomonadati</taxon>
        <taxon>Pseudomonadota</taxon>
        <taxon>Betaproteobacteria</taxon>
        <taxon>Rhodocyclales</taxon>
        <taxon>Zoogloeaceae</taxon>
        <taxon>Uliginosibacterium</taxon>
    </lineage>
</organism>
<keyword evidence="5 6" id="KW-0482">Metalloprotease</keyword>
<evidence type="ECO:0000256" key="5">
    <source>
        <dbReference type="ARBA" id="ARBA00023049"/>
    </source>
</evidence>
<protein>
    <submittedName>
        <fullName evidence="9">M48 family metallopeptidase</fullName>
    </submittedName>
</protein>
<dbReference type="Gene3D" id="3.30.2010.10">
    <property type="entry name" value="Metalloproteases ('zincins'), catalytic domain"/>
    <property type="match status" value="1"/>
</dbReference>
<dbReference type="RefSeq" id="WP_345926622.1">
    <property type="nucleotide sequence ID" value="NZ_JBDIVF010000003.1"/>
</dbReference>
<comment type="similarity">
    <text evidence="6">Belongs to the peptidase M48 family.</text>
</comment>
<dbReference type="PROSITE" id="PS51257">
    <property type="entry name" value="PROKAR_LIPOPROTEIN"/>
    <property type="match status" value="1"/>
</dbReference>
<keyword evidence="2" id="KW-0479">Metal-binding</keyword>
<keyword evidence="4 6" id="KW-0862">Zinc</keyword>
<name>A0ABV2CKQ1_9RHOO</name>
<feature type="signal peptide" evidence="7">
    <location>
        <begin position="1"/>
        <end position="24"/>
    </location>
</feature>
<keyword evidence="1 6" id="KW-0645">Protease</keyword>
<dbReference type="PANTHER" id="PTHR22726">
    <property type="entry name" value="METALLOENDOPEPTIDASE OMA1"/>
    <property type="match status" value="1"/>
</dbReference>
<accession>A0ABV2CKQ1</accession>
<dbReference type="EMBL" id="JBEWLZ010000001">
    <property type="protein sequence ID" value="MET1488474.1"/>
    <property type="molecule type" value="Genomic_DNA"/>
</dbReference>
<evidence type="ECO:0000256" key="3">
    <source>
        <dbReference type="ARBA" id="ARBA00022801"/>
    </source>
</evidence>
<dbReference type="CDD" id="cd07331">
    <property type="entry name" value="M48C_Oma1_like"/>
    <property type="match status" value="1"/>
</dbReference>
<feature type="domain" description="Peptidase M48" evidence="8">
    <location>
        <begin position="84"/>
        <end position="263"/>
    </location>
</feature>
<dbReference type="Proteomes" id="UP001548590">
    <property type="component" value="Unassembled WGS sequence"/>
</dbReference>
<evidence type="ECO:0000256" key="6">
    <source>
        <dbReference type="RuleBase" id="RU003983"/>
    </source>
</evidence>
<keyword evidence="3 6" id="KW-0378">Hydrolase</keyword>
<evidence type="ECO:0000313" key="10">
    <source>
        <dbReference type="Proteomes" id="UP001548590"/>
    </source>
</evidence>
<comment type="caution">
    <text evidence="9">The sequence shown here is derived from an EMBL/GenBank/DDBJ whole genome shotgun (WGS) entry which is preliminary data.</text>
</comment>
<proteinExistence type="inferred from homology"/>
<evidence type="ECO:0000256" key="1">
    <source>
        <dbReference type="ARBA" id="ARBA00022670"/>
    </source>
</evidence>
<feature type="chain" id="PRO_5046789285" evidence="7">
    <location>
        <begin position="25"/>
        <end position="278"/>
    </location>
</feature>
<evidence type="ECO:0000256" key="4">
    <source>
        <dbReference type="ARBA" id="ARBA00022833"/>
    </source>
</evidence>
<evidence type="ECO:0000256" key="2">
    <source>
        <dbReference type="ARBA" id="ARBA00022723"/>
    </source>
</evidence>
<evidence type="ECO:0000313" key="9">
    <source>
        <dbReference type="EMBL" id="MET1488474.1"/>
    </source>
</evidence>
<dbReference type="Pfam" id="PF01435">
    <property type="entry name" value="Peptidase_M48"/>
    <property type="match status" value="1"/>
</dbReference>
<comment type="cofactor">
    <cofactor evidence="6">
        <name>Zn(2+)</name>
        <dbReference type="ChEBI" id="CHEBI:29105"/>
    </cofactor>
    <text evidence="6">Binds 1 zinc ion per subunit.</text>
</comment>
<keyword evidence="10" id="KW-1185">Reference proteome</keyword>